<organism evidence="8 9">
    <name type="scientific">Haloferula chungangensis</name>
    <dbReference type="NCBI Taxonomy" id="1048331"/>
    <lineage>
        <taxon>Bacteria</taxon>
        <taxon>Pseudomonadati</taxon>
        <taxon>Verrucomicrobiota</taxon>
        <taxon>Verrucomicrobiia</taxon>
        <taxon>Verrucomicrobiales</taxon>
        <taxon>Verrucomicrobiaceae</taxon>
        <taxon>Haloferula</taxon>
    </lineage>
</organism>
<dbReference type="PANTHER" id="PTHR33508:SF1">
    <property type="entry name" value="UPF0056 MEMBRANE PROTEIN YHCE"/>
    <property type="match status" value="1"/>
</dbReference>
<dbReference type="EMBL" id="JBHTBS010000007">
    <property type="protein sequence ID" value="MFC7338367.1"/>
    <property type="molecule type" value="Genomic_DNA"/>
</dbReference>
<feature type="transmembrane region" description="Helical" evidence="7">
    <location>
        <begin position="12"/>
        <end position="31"/>
    </location>
</feature>
<dbReference type="NCBIfam" id="TIGR00427">
    <property type="entry name" value="NAAT family transporter"/>
    <property type="match status" value="1"/>
</dbReference>
<dbReference type="InterPro" id="IPR002771">
    <property type="entry name" value="Multi_antbiot-R_MarC"/>
</dbReference>
<evidence type="ECO:0000256" key="5">
    <source>
        <dbReference type="ARBA" id="ARBA00022989"/>
    </source>
</evidence>
<keyword evidence="6 7" id="KW-0472">Membrane</keyword>
<dbReference type="RefSeq" id="WP_379713619.1">
    <property type="nucleotide sequence ID" value="NZ_JBHTBS010000007.1"/>
</dbReference>
<evidence type="ECO:0000256" key="4">
    <source>
        <dbReference type="ARBA" id="ARBA00022692"/>
    </source>
</evidence>
<evidence type="ECO:0000256" key="1">
    <source>
        <dbReference type="ARBA" id="ARBA00004651"/>
    </source>
</evidence>
<feature type="transmembrane region" description="Helical" evidence="7">
    <location>
        <begin position="180"/>
        <end position="201"/>
    </location>
</feature>
<proteinExistence type="inferred from homology"/>
<comment type="subcellular location">
    <subcellularLocation>
        <location evidence="1 7">Cell membrane</location>
        <topology evidence="1 7">Multi-pass membrane protein</topology>
    </subcellularLocation>
</comment>
<feature type="transmembrane region" description="Helical" evidence="7">
    <location>
        <begin position="68"/>
        <end position="92"/>
    </location>
</feature>
<dbReference type="PANTHER" id="PTHR33508">
    <property type="entry name" value="UPF0056 MEMBRANE PROTEIN YHCE"/>
    <property type="match status" value="1"/>
</dbReference>
<feature type="transmembrane region" description="Helical" evidence="7">
    <location>
        <begin position="145"/>
        <end position="168"/>
    </location>
</feature>
<comment type="caution">
    <text evidence="8">The sequence shown here is derived from an EMBL/GenBank/DDBJ whole genome shotgun (WGS) entry which is preliminary data.</text>
</comment>
<keyword evidence="9" id="KW-1185">Reference proteome</keyword>
<sequence>MHSSPGEFATIILAFFAIMNPIANTPIFVALTDGLDSSTRRNIAIRALILAFVLISAFAIGGNMLFEAFGITLSALRISGGILVGLVGFHLLQGETSTVHTPKSAASGTTTDSALSIAITPLALPILAGPGTIATAMSFSAGSSFSVSLQVIAAFGIVCLLTLVCFLGGEKLVVFLGRSAIKVITRLMGLILTVIGIQMLIEGVGGAVTDYQAKTPAKEASQNTSTP</sequence>
<dbReference type="Proteomes" id="UP001596472">
    <property type="component" value="Unassembled WGS sequence"/>
</dbReference>
<keyword evidence="5 7" id="KW-1133">Transmembrane helix</keyword>
<evidence type="ECO:0000256" key="6">
    <source>
        <dbReference type="ARBA" id="ARBA00023136"/>
    </source>
</evidence>
<evidence type="ECO:0000313" key="9">
    <source>
        <dbReference type="Proteomes" id="UP001596472"/>
    </source>
</evidence>
<evidence type="ECO:0000256" key="2">
    <source>
        <dbReference type="ARBA" id="ARBA00009784"/>
    </source>
</evidence>
<evidence type="ECO:0000256" key="3">
    <source>
        <dbReference type="ARBA" id="ARBA00022475"/>
    </source>
</evidence>
<feature type="transmembrane region" description="Helical" evidence="7">
    <location>
        <begin position="113"/>
        <end position="139"/>
    </location>
</feature>
<evidence type="ECO:0000256" key="7">
    <source>
        <dbReference type="RuleBase" id="RU362048"/>
    </source>
</evidence>
<evidence type="ECO:0000313" key="8">
    <source>
        <dbReference type="EMBL" id="MFC7338367.1"/>
    </source>
</evidence>
<feature type="transmembrane region" description="Helical" evidence="7">
    <location>
        <begin position="43"/>
        <end position="62"/>
    </location>
</feature>
<dbReference type="Pfam" id="PF01914">
    <property type="entry name" value="MarC"/>
    <property type="match status" value="1"/>
</dbReference>
<accession>A0ABW2L7M2</accession>
<keyword evidence="4 7" id="KW-0812">Transmembrane</keyword>
<keyword evidence="3" id="KW-1003">Cell membrane</keyword>
<protein>
    <recommendedName>
        <fullName evidence="7">UPF0056 membrane protein</fullName>
    </recommendedName>
</protein>
<name>A0ABW2L7M2_9BACT</name>
<comment type="similarity">
    <text evidence="2 7">Belongs to the UPF0056 (MarC) family.</text>
</comment>
<gene>
    <name evidence="8" type="ORF">ACFQY0_14330</name>
</gene>
<reference evidence="9" key="1">
    <citation type="journal article" date="2019" name="Int. J. Syst. Evol. Microbiol.">
        <title>The Global Catalogue of Microorganisms (GCM) 10K type strain sequencing project: providing services to taxonomists for standard genome sequencing and annotation.</title>
        <authorList>
            <consortium name="The Broad Institute Genomics Platform"/>
            <consortium name="The Broad Institute Genome Sequencing Center for Infectious Disease"/>
            <person name="Wu L."/>
            <person name="Ma J."/>
        </authorList>
    </citation>
    <scope>NUCLEOTIDE SEQUENCE [LARGE SCALE GENOMIC DNA]</scope>
    <source>
        <strain evidence="9">CGMCC 4.1467</strain>
    </source>
</reference>